<dbReference type="GO" id="GO:0016787">
    <property type="term" value="F:hydrolase activity"/>
    <property type="evidence" value="ECO:0007669"/>
    <property type="project" value="UniProtKB-KW"/>
</dbReference>
<reference evidence="5" key="3">
    <citation type="submission" date="2016-11" db="EMBL/GenBank/DDBJ databases">
        <authorList>
            <person name="Jaros S."/>
            <person name="Januszkiewicz K."/>
            <person name="Wedrychowicz H."/>
        </authorList>
    </citation>
    <scope>NUCLEOTIDE SEQUENCE [LARGE SCALE GENOMIC DNA]</scope>
    <source>
        <strain evidence="5">DX253</strain>
    </source>
</reference>
<organism evidence="4 6">
    <name type="scientific">Haladaptatus paucihalophilus DX253</name>
    <dbReference type="NCBI Taxonomy" id="797209"/>
    <lineage>
        <taxon>Archaea</taxon>
        <taxon>Methanobacteriati</taxon>
        <taxon>Methanobacteriota</taxon>
        <taxon>Stenosarchaea group</taxon>
        <taxon>Halobacteria</taxon>
        <taxon>Halobacteriales</taxon>
        <taxon>Haladaptataceae</taxon>
        <taxon>Haladaptatus</taxon>
    </lineage>
</organism>
<dbReference type="Pfam" id="PF00293">
    <property type="entry name" value="NUDIX"/>
    <property type="match status" value="1"/>
</dbReference>
<dbReference type="Proteomes" id="UP000003751">
    <property type="component" value="Unassembled WGS sequence"/>
</dbReference>
<dbReference type="PROSITE" id="PS00893">
    <property type="entry name" value="NUDIX_BOX"/>
    <property type="match status" value="1"/>
</dbReference>
<dbReference type="PANTHER" id="PTHR43046">
    <property type="entry name" value="GDP-MANNOSE MANNOSYL HYDROLASE"/>
    <property type="match status" value="1"/>
</dbReference>
<reference evidence="4 6" key="1">
    <citation type="journal article" date="2014" name="ISME J.">
        <title>Trehalose/2-sulfotrehalose biosynthesis and glycine-betaine uptake are widely spread mechanisms for osmoadaptation in the Halobacteriales.</title>
        <authorList>
            <person name="Youssef N.H."/>
            <person name="Savage-Ashlock K.N."/>
            <person name="McCully A.L."/>
            <person name="Luedtke B."/>
            <person name="Shaw E.I."/>
            <person name="Hoff W.D."/>
            <person name="Elshahed M.S."/>
        </authorList>
    </citation>
    <scope>NUCLEOTIDE SEQUENCE [LARGE SCALE GENOMIC DNA]</scope>
    <source>
        <strain evidence="4 6">DX253</strain>
    </source>
</reference>
<dbReference type="eggNOG" id="arCOG01083">
    <property type="taxonomic scope" value="Archaea"/>
</dbReference>
<dbReference type="Proteomes" id="UP000184203">
    <property type="component" value="Unassembled WGS sequence"/>
</dbReference>
<proteinExistence type="predicted"/>
<evidence type="ECO:0000313" key="5">
    <source>
        <dbReference type="EMBL" id="SHK04425.1"/>
    </source>
</evidence>
<dbReference type="AlphaFoldDB" id="E7QSG5"/>
<dbReference type="EMBL" id="AEMG01000007">
    <property type="protein sequence ID" value="EFW92374.1"/>
    <property type="molecule type" value="Genomic_DNA"/>
</dbReference>
<dbReference type="STRING" id="797209.GCA_000376445_00558"/>
<evidence type="ECO:0000313" key="6">
    <source>
        <dbReference type="Proteomes" id="UP000003751"/>
    </source>
</evidence>
<feature type="domain" description="Nudix hydrolase" evidence="3">
    <location>
        <begin position="42"/>
        <end position="178"/>
    </location>
</feature>
<dbReference type="CDD" id="cd02883">
    <property type="entry name" value="NUDIX_Hydrolase"/>
    <property type="match status" value="1"/>
</dbReference>
<evidence type="ECO:0000256" key="2">
    <source>
        <dbReference type="ARBA" id="ARBA00022801"/>
    </source>
</evidence>
<accession>E7QSG5</accession>
<dbReference type="InterPro" id="IPR020084">
    <property type="entry name" value="NUDIX_hydrolase_CS"/>
</dbReference>
<dbReference type="Gene3D" id="3.90.79.10">
    <property type="entry name" value="Nucleoside Triphosphate Pyrophosphohydrolase"/>
    <property type="match status" value="1"/>
</dbReference>
<dbReference type="EMBL" id="FRAN01000001">
    <property type="protein sequence ID" value="SHK04425.1"/>
    <property type="molecule type" value="Genomic_DNA"/>
</dbReference>
<sequence>MSLEARTRDATTESLRRLRNAYGMFPVHDERVGNDADYFEHGRRKAADGWLGDAAVWVTDAKDRVAMIRHPNAANEWGVPGGGHEPGETLSETARREVREETGLRCRLTDVLNVRRKEIFLETDPSERLFALSVLFSGVRVGGELTVGDDVLDARWFDSPPERVLDFIEPQVERWRDG</sequence>
<name>E7QSG5_HALPU</name>
<protein>
    <submittedName>
        <fullName evidence="5">ADP-ribose pyrophosphatase YjhB, NUDIX family</fullName>
    </submittedName>
</protein>
<gene>
    <name evidence="5" type="ORF">SAMN05444342_0380</name>
    <name evidence="4" type="ORF">ZOD2009_08703</name>
</gene>
<comment type="cofactor">
    <cofactor evidence="1">
        <name>Mg(2+)</name>
        <dbReference type="ChEBI" id="CHEBI:18420"/>
    </cofactor>
</comment>
<keyword evidence="7" id="KW-1185">Reference proteome</keyword>
<evidence type="ECO:0000259" key="3">
    <source>
        <dbReference type="PROSITE" id="PS51462"/>
    </source>
</evidence>
<dbReference type="InterPro" id="IPR020476">
    <property type="entry name" value="Nudix_hydrolase"/>
</dbReference>
<evidence type="ECO:0000313" key="7">
    <source>
        <dbReference type="Proteomes" id="UP000184203"/>
    </source>
</evidence>
<reference evidence="7" key="2">
    <citation type="submission" date="2016-11" db="EMBL/GenBank/DDBJ databases">
        <authorList>
            <person name="Varghese N."/>
            <person name="Submissions S."/>
        </authorList>
    </citation>
    <scope>NUCLEOTIDE SEQUENCE [LARGE SCALE GENOMIC DNA]</scope>
    <source>
        <strain evidence="7">DX253</strain>
    </source>
</reference>
<dbReference type="OrthoDB" id="313151at2157"/>
<dbReference type="SUPFAM" id="SSF55811">
    <property type="entry name" value="Nudix"/>
    <property type="match status" value="1"/>
</dbReference>
<evidence type="ECO:0000256" key="1">
    <source>
        <dbReference type="ARBA" id="ARBA00001946"/>
    </source>
</evidence>
<dbReference type="InterPro" id="IPR000086">
    <property type="entry name" value="NUDIX_hydrolase_dom"/>
</dbReference>
<keyword evidence="2" id="KW-0378">Hydrolase</keyword>
<dbReference type="PROSITE" id="PS51462">
    <property type="entry name" value="NUDIX"/>
    <property type="match status" value="1"/>
</dbReference>
<dbReference type="PATRIC" id="fig|797209.4.peg.1737"/>
<dbReference type="PANTHER" id="PTHR43046:SF14">
    <property type="entry name" value="MUTT_NUDIX FAMILY PROTEIN"/>
    <property type="match status" value="1"/>
</dbReference>
<dbReference type="RefSeq" id="WP_007978931.1">
    <property type="nucleotide sequence ID" value="NZ_AEMG01000007.1"/>
</dbReference>
<dbReference type="InterPro" id="IPR015797">
    <property type="entry name" value="NUDIX_hydrolase-like_dom_sf"/>
</dbReference>
<dbReference type="PRINTS" id="PR00502">
    <property type="entry name" value="NUDIXFAMILY"/>
</dbReference>
<evidence type="ECO:0000313" key="4">
    <source>
        <dbReference type="EMBL" id="EFW92374.1"/>
    </source>
</evidence>